<feature type="domain" description="Beta-lactamase-related" evidence="3">
    <location>
        <begin position="124"/>
        <end position="236"/>
    </location>
</feature>
<keyword evidence="2" id="KW-0472">Membrane</keyword>
<dbReference type="Pfam" id="PF00144">
    <property type="entry name" value="Beta-lactamase"/>
    <property type="match status" value="2"/>
</dbReference>
<dbReference type="PANTHER" id="PTHR46520">
    <property type="entry name" value="SERINE BETA-LACTAMASE-LIKE PROTEIN LACTB, MITOCHONDRIAL"/>
    <property type="match status" value="1"/>
</dbReference>
<dbReference type="Proteomes" id="UP001152320">
    <property type="component" value="Chromosome 9"/>
</dbReference>
<feature type="compositionally biased region" description="Basic and acidic residues" evidence="1">
    <location>
        <begin position="238"/>
        <end position="259"/>
    </location>
</feature>
<sequence length="567" mass="63454">MFHQHHRKNMLFAFVESPLSKHKVMEHSRLFQCQNSRSHFTDATERMSRNLNKPVSRYLYIMGGSICACLIWYFKKPWTELQAKSILTADKDVPEINPRLNRIKGDSLTEQKSISLEEAICESRRLLQRVKEEYGCPGIAAAVSVNGKLVWREALGLADVENEVPMKPSHVLRVASISKVLTVTALAKLWEEGKVDLDKPVQEYVPSFPLKCWDNEKVTITTRQILSHLSGIRHYEKTAANEKHSVSDPKEVSSGKHTDTSSTPKVGPNKTGVSNNTSSCVPVKETQKISVNENKSESEASPKNDRSNEVGDAKYKEFYSQKNYKEVVESLKQFKDDPLVHKPGTKFLYSTHAWTVVSAVVEAAAGKPFLKVMQDMFNDLDLECTLADTHKPLIADRARLYHRDRKKQKLENAAYVDLSNKWAGGGFLSTVSDLIKFADAMLYSYQCSSTSGQLPGYLKQDTVHQMWTPVELAYHKAENGCYGMGWKIIQRPKEHGYCRPSKFIISHSGGAVGASSVLLIASDTVESLPDKDIIPPQGVSVAIVVNLDGVSLHKTAERIAVLFKEVS</sequence>
<dbReference type="GO" id="GO:0008233">
    <property type="term" value="F:peptidase activity"/>
    <property type="evidence" value="ECO:0007669"/>
    <property type="project" value="TreeGrafter"/>
</dbReference>
<dbReference type="GO" id="GO:0006508">
    <property type="term" value="P:proteolysis"/>
    <property type="evidence" value="ECO:0007669"/>
    <property type="project" value="TreeGrafter"/>
</dbReference>
<organism evidence="4 5">
    <name type="scientific">Holothuria leucospilota</name>
    <name type="common">Black long sea cucumber</name>
    <name type="synonym">Mertensiothuria leucospilota</name>
    <dbReference type="NCBI Taxonomy" id="206669"/>
    <lineage>
        <taxon>Eukaryota</taxon>
        <taxon>Metazoa</taxon>
        <taxon>Echinodermata</taxon>
        <taxon>Eleutherozoa</taxon>
        <taxon>Echinozoa</taxon>
        <taxon>Holothuroidea</taxon>
        <taxon>Aspidochirotacea</taxon>
        <taxon>Aspidochirotida</taxon>
        <taxon>Holothuriidae</taxon>
        <taxon>Holothuria</taxon>
    </lineage>
</organism>
<keyword evidence="2" id="KW-1133">Transmembrane helix</keyword>
<dbReference type="OrthoDB" id="5946976at2759"/>
<dbReference type="PANTHER" id="PTHR46520:SF1">
    <property type="entry name" value="SERINE BETA-LACTAMASE-LIKE PROTEIN LACTB, MITOCHONDRIAL"/>
    <property type="match status" value="1"/>
</dbReference>
<dbReference type="GO" id="GO:0005739">
    <property type="term" value="C:mitochondrion"/>
    <property type="evidence" value="ECO:0007669"/>
    <property type="project" value="TreeGrafter"/>
</dbReference>
<keyword evidence="5" id="KW-1185">Reference proteome</keyword>
<protein>
    <submittedName>
        <fullName evidence="4">Serine beta-lactamase-like protein LACTB, mitochondrial</fullName>
    </submittedName>
</protein>
<feature type="domain" description="Beta-lactamase-related" evidence="3">
    <location>
        <begin position="321"/>
        <end position="559"/>
    </location>
</feature>
<dbReference type="SUPFAM" id="SSF56601">
    <property type="entry name" value="beta-lactamase/transpeptidase-like"/>
    <property type="match status" value="1"/>
</dbReference>
<feature type="region of interest" description="Disordered" evidence="1">
    <location>
        <begin position="238"/>
        <end position="312"/>
    </location>
</feature>
<dbReference type="EMBL" id="JAIZAY010000009">
    <property type="protein sequence ID" value="KAJ8036399.1"/>
    <property type="molecule type" value="Genomic_DNA"/>
</dbReference>
<dbReference type="AlphaFoldDB" id="A0A9Q1C1F2"/>
<dbReference type="InterPro" id="IPR001466">
    <property type="entry name" value="Beta-lactam-related"/>
</dbReference>
<reference evidence="4" key="1">
    <citation type="submission" date="2021-10" db="EMBL/GenBank/DDBJ databases">
        <title>Tropical sea cucumber genome reveals ecological adaptation and Cuvierian tubules defense mechanism.</title>
        <authorList>
            <person name="Chen T."/>
        </authorList>
    </citation>
    <scope>NUCLEOTIDE SEQUENCE</scope>
    <source>
        <strain evidence="4">Nanhai2018</strain>
        <tissue evidence="4">Muscle</tissue>
    </source>
</reference>
<evidence type="ECO:0000256" key="2">
    <source>
        <dbReference type="SAM" id="Phobius"/>
    </source>
</evidence>
<evidence type="ECO:0000313" key="4">
    <source>
        <dbReference type="EMBL" id="KAJ8036399.1"/>
    </source>
</evidence>
<evidence type="ECO:0000313" key="5">
    <source>
        <dbReference type="Proteomes" id="UP001152320"/>
    </source>
</evidence>
<name>A0A9Q1C1F2_HOLLE</name>
<keyword evidence="2" id="KW-0812">Transmembrane</keyword>
<evidence type="ECO:0000259" key="3">
    <source>
        <dbReference type="Pfam" id="PF00144"/>
    </source>
</evidence>
<dbReference type="Gene3D" id="3.40.710.10">
    <property type="entry name" value="DD-peptidase/beta-lactamase superfamily"/>
    <property type="match status" value="2"/>
</dbReference>
<accession>A0A9Q1C1F2</accession>
<feature type="transmembrane region" description="Helical" evidence="2">
    <location>
        <begin position="55"/>
        <end position="74"/>
    </location>
</feature>
<feature type="compositionally biased region" description="Polar residues" evidence="1">
    <location>
        <begin position="271"/>
        <end position="280"/>
    </location>
</feature>
<comment type="caution">
    <text evidence="4">The sequence shown here is derived from an EMBL/GenBank/DDBJ whole genome shotgun (WGS) entry which is preliminary data.</text>
</comment>
<dbReference type="InterPro" id="IPR012338">
    <property type="entry name" value="Beta-lactam/transpept-like"/>
</dbReference>
<evidence type="ECO:0000256" key="1">
    <source>
        <dbReference type="SAM" id="MobiDB-lite"/>
    </source>
</evidence>
<dbReference type="InterPro" id="IPR052794">
    <property type="entry name" value="Mito_Ser_Protease_LACTB"/>
</dbReference>
<dbReference type="GO" id="GO:0019216">
    <property type="term" value="P:regulation of lipid metabolic process"/>
    <property type="evidence" value="ECO:0007669"/>
    <property type="project" value="TreeGrafter"/>
</dbReference>
<gene>
    <name evidence="4" type="ORF">HOLleu_20360</name>
</gene>
<proteinExistence type="predicted"/>
<feature type="compositionally biased region" description="Basic and acidic residues" evidence="1">
    <location>
        <begin position="294"/>
        <end position="312"/>
    </location>
</feature>